<dbReference type="OrthoDB" id="4077720at2759"/>
<proteinExistence type="predicted"/>
<dbReference type="GO" id="GO:0034965">
    <property type="term" value="P:intronic box C/D snoRNA processing"/>
    <property type="evidence" value="ECO:0007669"/>
    <property type="project" value="TreeGrafter"/>
</dbReference>
<dbReference type="HOGENOM" id="CLU_2049401_0_0_1"/>
<comment type="caution">
    <text evidence="2">The sequence shown here is derived from an EMBL/GenBank/DDBJ whole genome shotgun (WGS) entry which is preliminary data.</text>
</comment>
<dbReference type="RefSeq" id="XP_001387157.2">
    <property type="nucleotide sequence ID" value="XM_001387120.1"/>
</dbReference>
<dbReference type="GO" id="GO:0000172">
    <property type="term" value="C:ribonuclease MRP complex"/>
    <property type="evidence" value="ECO:0007669"/>
    <property type="project" value="InterPro"/>
</dbReference>
<feature type="domain" description="Ribonucleases P/MRP subunit Pop8-like" evidence="1">
    <location>
        <begin position="13"/>
        <end position="94"/>
    </location>
</feature>
<protein>
    <recommendedName>
        <fullName evidence="1">Ribonucleases P/MRP subunit Pop8-like domain-containing protein</fullName>
    </recommendedName>
</protein>
<evidence type="ECO:0000259" key="1">
    <source>
        <dbReference type="Pfam" id="PF20976"/>
    </source>
</evidence>
<keyword evidence="3" id="KW-1185">Reference proteome</keyword>
<dbReference type="Pfam" id="PF20976">
    <property type="entry name" value="Pop8"/>
    <property type="match status" value="1"/>
</dbReference>
<gene>
    <name evidence="2" type="ORF">PICST_29148</name>
</gene>
<dbReference type="GeneID" id="4851880"/>
<dbReference type="GO" id="GO:0000294">
    <property type="term" value="P:nuclear-transcribed mRNA catabolic process, RNase MRP-dependent"/>
    <property type="evidence" value="ECO:0007669"/>
    <property type="project" value="TreeGrafter"/>
</dbReference>
<evidence type="ECO:0000313" key="3">
    <source>
        <dbReference type="Proteomes" id="UP000002258"/>
    </source>
</evidence>
<evidence type="ECO:0000313" key="2">
    <source>
        <dbReference type="EMBL" id="EAZ63134.2"/>
    </source>
</evidence>
<dbReference type="GO" id="GO:0000171">
    <property type="term" value="F:ribonuclease MRP activity"/>
    <property type="evidence" value="ECO:0007669"/>
    <property type="project" value="TreeGrafter"/>
</dbReference>
<dbReference type="PANTHER" id="PTHR28173:SF1">
    <property type="entry name" value="RIBONUCLEASES P_MRP PROTEIN SUBUNIT POP8"/>
    <property type="match status" value="1"/>
</dbReference>
<dbReference type="GO" id="GO:0008033">
    <property type="term" value="P:tRNA processing"/>
    <property type="evidence" value="ECO:0007669"/>
    <property type="project" value="InterPro"/>
</dbReference>
<dbReference type="Proteomes" id="UP000002258">
    <property type="component" value="Chromosome 1"/>
</dbReference>
<dbReference type="STRING" id="322104.A3GHY1"/>
<dbReference type="KEGG" id="pic:PICST_29148"/>
<accession>A3GHY1</accession>
<dbReference type="InterPro" id="IPR049128">
    <property type="entry name" value="Pop8-like_dom"/>
</dbReference>
<dbReference type="eggNOG" id="ENOG502SCWV">
    <property type="taxonomic scope" value="Eukaryota"/>
</dbReference>
<sequence>MTKPQQYVVRDGQWHYLSLEVTPDPQVYQNDILAAEYEQVEIDSITWKSVILSCLSKAYGLIGEGSHFDILSNKNKSSVVRIHVLDQEKFINSLLANTFKLNKFYGESITGGDVNCYIRVVKHSDYLGVVADELS</sequence>
<dbReference type="EMBL" id="AAVQ01000002">
    <property type="protein sequence ID" value="EAZ63134.2"/>
    <property type="molecule type" value="Genomic_DNA"/>
</dbReference>
<dbReference type="GO" id="GO:0004526">
    <property type="term" value="F:ribonuclease P activity"/>
    <property type="evidence" value="ECO:0007669"/>
    <property type="project" value="TreeGrafter"/>
</dbReference>
<dbReference type="OMA" id="NIDWITW"/>
<dbReference type="PANTHER" id="PTHR28173">
    <property type="entry name" value="RIBONUCLEASES P/MRP PROTEIN SUBUNIT POP8"/>
    <property type="match status" value="1"/>
</dbReference>
<dbReference type="GO" id="GO:0005655">
    <property type="term" value="C:nucleolar ribonuclease P complex"/>
    <property type="evidence" value="ECO:0007669"/>
    <property type="project" value="InterPro"/>
</dbReference>
<dbReference type="InParanoid" id="A3GHY1"/>
<name>A3GHY1_PICST</name>
<dbReference type="AlphaFoldDB" id="A3GHY1"/>
<reference evidence="2 3" key="1">
    <citation type="journal article" date="2007" name="Nat. Biotechnol.">
        <title>Genome sequence of the lignocellulose-bioconverting and xylose-fermenting yeast Pichia stipitis.</title>
        <authorList>
            <person name="Jeffries T.W."/>
            <person name="Grigoriev I.V."/>
            <person name="Grimwood J."/>
            <person name="Laplaza J.M."/>
            <person name="Aerts A."/>
            <person name="Salamov A."/>
            <person name="Schmutz J."/>
            <person name="Lindquist E."/>
            <person name="Dehal P."/>
            <person name="Shapiro H."/>
            <person name="Jin Y.S."/>
            <person name="Passoth V."/>
            <person name="Richardson P.M."/>
        </authorList>
    </citation>
    <scope>NUCLEOTIDE SEQUENCE [LARGE SCALE GENOMIC DNA]</scope>
    <source>
        <strain evidence="3">ATCC 58785 / CBS 6054 / NBRC 10063 / NRRL Y-11545</strain>
    </source>
</reference>
<organism evidence="2 3">
    <name type="scientific">Scheffersomyces stipitis (strain ATCC 58785 / CBS 6054 / NBRC 10063 / NRRL Y-11545)</name>
    <name type="common">Yeast</name>
    <name type="synonym">Pichia stipitis</name>
    <dbReference type="NCBI Taxonomy" id="322104"/>
    <lineage>
        <taxon>Eukaryota</taxon>
        <taxon>Fungi</taxon>
        <taxon>Dikarya</taxon>
        <taxon>Ascomycota</taxon>
        <taxon>Saccharomycotina</taxon>
        <taxon>Pichiomycetes</taxon>
        <taxon>Debaryomycetaceae</taxon>
        <taxon>Scheffersomyces</taxon>
    </lineage>
</organism>
<dbReference type="InterPro" id="IPR020347">
    <property type="entry name" value="Pop8"/>
</dbReference>